<dbReference type="Proteomes" id="UP000710432">
    <property type="component" value="Unassembled WGS sequence"/>
</dbReference>
<comment type="caution">
    <text evidence="3">The sequence shown here is derived from an EMBL/GenBank/DDBJ whole genome shotgun (WGS) entry which is preliminary data.</text>
</comment>
<gene>
    <name evidence="3" type="ORF">LTLLF_137520</name>
</gene>
<sequence>MSVQRPGHYNQHGISPKHTDTVKKAGLENMRSCAYSEEYSGLHGGYGFTTDLLFDRDFSYSLSGMYDRRYGFSKFTGQSTTH</sequence>
<evidence type="ECO:0000313" key="3">
    <source>
        <dbReference type="EMBL" id="KAH0514011.1"/>
    </source>
</evidence>
<dbReference type="AlphaFoldDB" id="A0A8J6KXU5"/>
<keyword evidence="3" id="KW-0687">Ribonucleoprotein</keyword>
<feature type="domain" description="Zinc finger CHHC-type" evidence="2">
    <location>
        <begin position="48"/>
        <end position="81"/>
    </location>
</feature>
<reference evidence="3" key="1">
    <citation type="submission" date="2020-03" db="EMBL/GenBank/DDBJ databases">
        <title>Studies in the Genomics of Life Span.</title>
        <authorList>
            <person name="Glass D."/>
        </authorList>
    </citation>
    <scope>NUCLEOTIDE SEQUENCE</scope>
    <source>
        <strain evidence="3">LTLLF</strain>
        <tissue evidence="3">Muscle</tissue>
    </source>
</reference>
<name>A0A8J6KXU5_MICOH</name>
<proteinExistence type="predicted"/>
<dbReference type="EMBL" id="JAATJU010021313">
    <property type="protein sequence ID" value="KAH0514011.1"/>
    <property type="molecule type" value="Genomic_DNA"/>
</dbReference>
<accession>A0A8J6KXU5</accession>
<protein>
    <submittedName>
        <fullName evidence="3">Heterogeneous nuclear ribonucleoprotein F</fullName>
    </submittedName>
</protein>
<evidence type="ECO:0000256" key="1">
    <source>
        <dbReference type="SAM" id="MobiDB-lite"/>
    </source>
</evidence>
<feature type="region of interest" description="Disordered" evidence="1">
    <location>
        <begin position="1"/>
        <end position="20"/>
    </location>
</feature>
<dbReference type="InterPro" id="IPR012996">
    <property type="entry name" value="Znf_CHHC"/>
</dbReference>
<organism evidence="3 4">
    <name type="scientific">Microtus ochrogaster</name>
    <name type="common">Prairie vole</name>
    <dbReference type="NCBI Taxonomy" id="79684"/>
    <lineage>
        <taxon>Eukaryota</taxon>
        <taxon>Metazoa</taxon>
        <taxon>Chordata</taxon>
        <taxon>Craniata</taxon>
        <taxon>Vertebrata</taxon>
        <taxon>Euteleostomi</taxon>
        <taxon>Mammalia</taxon>
        <taxon>Eutheria</taxon>
        <taxon>Euarchontoglires</taxon>
        <taxon>Glires</taxon>
        <taxon>Rodentia</taxon>
        <taxon>Myomorpha</taxon>
        <taxon>Muroidea</taxon>
        <taxon>Cricetidae</taxon>
        <taxon>Arvicolinae</taxon>
        <taxon>Microtus</taxon>
    </lineage>
</organism>
<dbReference type="GO" id="GO:1990904">
    <property type="term" value="C:ribonucleoprotein complex"/>
    <property type="evidence" value="ECO:0007669"/>
    <property type="project" value="UniProtKB-KW"/>
</dbReference>
<evidence type="ECO:0000259" key="2">
    <source>
        <dbReference type="Pfam" id="PF08080"/>
    </source>
</evidence>
<dbReference type="Pfam" id="PF08080">
    <property type="entry name" value="zf-RNPHF"/>
    <property type="match status" value="1"/>
</dbReference>
<evidence type="ECO:0000313" key="4">
    <source>
        <dbReference type="Proteomes" id="UP000710432"/>
    </source>
</evidence>